<reference evidence="2" key="1">
    <citation type="journal article" date="2020" name="Nat. Commun.">
        <title>Large-scale genome sequencing of mycorrhizal fungi provides insights into the early evolution of symbiotic traits.</title>
        <authorList>
            <person name="Miyauchi S."/>
            <person name="Kiss E."/>
            <person name="Kuo A."/>
            <person name="Drula E."/>
            <person name="Kohler A."/>
            <person name="Sanchez-Garcia M."/>
            <person name="Morin E."/>
            <person name="Andreopoulos B."/>
            <person name="Barry K.W."/>
            <person name="Bonito G."/>
            <person name="Buee M."/>
            <person name="Carver A."/>
            <person name="Chen C."/>
            <person name="Cichocki N."/>
            <person name="Clum A."/>
            <person name="Culley D."/>
            <person name="Crous P.W."/>
            <person name="Fauchery L."/>
            <person name="Girlanda M."/>
            <person name="Hayes R.D."/>
            <person name="Keri Z."/>
            <person name="LaButti K."/>
            <person name="Lipzen A."/>
            <person name="Lombard V."/>
            <person name="Magnuson J."/>
            <person name="Maillard F."/>
            <person name="Murat C."/>
            <person name="Nolan M."/>
            <person name="Ohm R.A."/>
            <person name="Pangilinan J."/>
            <person name="Pereira M.F."/>
            <person name="Perotto S."/>
            <person name="Peter M."/>
            <person name="Pfister S."/>
            <person name="Riley R."/>
            <person name="Sitrit Y."/>
            <person name="Stielow J.B."/>
            <person name="Szollosi G."/>
            <person name="Zifcakova L."/>
            <person name="Stursova M."/>
            <person name="Spatafora J.W."/>
            <person name="Tedersoo L."/>
            <person name="Vaario L.M."/>
            <person name="Yamada A."/>
            <person name="Yan M."/>
            <person name="Wang P."/>
            <person name="Xu J."/>
            <person name="Bruns T."/>
            <person name="Baldrian P."/>
            <person name="Vilgalys R."/>
            <person name="Dunand C."/>
            <person name="Henrissat B."/>
            <person name="Grigoriev I.V."/>
            <person name="Hibbett D."/>
            <person name="Nagy L.G."/>
            <person name="Martin F.M."/>
        </authorList>
    </citation>
    <scope>NUCLEOTIDE SEQUENCE</scope>
    <source>
        <strain evidence="2">UH-Tt-Lm1</strain>
    </source>
</reference>
<dbReference type="Proteomes" id="UP000736335">
    <property type="component" value="Unassembled WGS sequence"/>
</dbReference>
<protein>
    <submittedName>
        <fullName evidence="2">Uncharacterized protein</fullName>
    </submittedName>
</protein>
<reference evidence="2" key="2">
    <citation type="submission" date="2020-11" db="EMBL/GenBank/DDBJ databases">
        <authorList>
            <consortium name="DOE Joint Genome Institute"/>
            <person name="Kuo A."/>
            <person name="Miyauchi S."/>
            <person name="Kiss E."/>
            <person name="Drula E."/>
            <person name="Kohler A."/>
            <person name="Sanchez-Garcia M."/>
            <person name="Andreopoulos B."/>
            <person name="Barry K.W."/>
            <person name="Bonito G."/>
            <person name="Buee M."/>
            <person name="Carver A."/>
            <person name="Chen C."/>
            <person name="Cichocki N."/>
            <person name="Clum A."/>
            <person name="Culley D."/>
            <person name="Crous P.W."/>
            <person name="Fauchery L."/>
            <person name="Girlanda M."/>
            <person name="Hayes R."/>
            <person name="Keri Z."/>
            <person name="Labutti K."/>
            <person name="Lipzen A."/>
            <person name="Lombard V."/>
            <person name="Magnuson J."/>
            <person name="Maillard F."/>
            <person name="Morin E."/>
            <person name="Murat C."/>
            <person name="Nolan M."/>
            <person name="Ohm R."/>
            <person name="Pangilinan J."/>
            <person name="Pereira M."/>
            <person name="Perotto S."/>
            <person name="Peter M."/>
            <person name="Riley R."/>
            <person name="Sitrit Y."/>
            <person name="Stielow B."/>
            <person name="Szollosi G."/>
            <person name="Zifcakova L."/>
            <person name="Stursova M."/>
            <person name="Spatafora J.W."/>
            <person name="Tedersoo L."/>
            <person name="Vaario L.-M."/>
            <person name="Yamada A."/>
            <person name="Yan M."/>
            <person name="Wang P."/>
            <person name="Xu J."/>
            <person name="Bruns T."/>
            <person name="Baldrian P."/>
            <person name="Vilgalys R."/>
            <person name="Henrissat B."/>
            <person name="Grigoriev I.V."/>
            <person name="Hibbett D."/>
            <person name="Nagy L.G."/>
            <person name="Martin F.M."/>
        </authorList>
    </citation>
    <scope>NUCLEOTIDE SEQUENCE</scope>
    <source>
        <strain evidence="2">UH-Tt-Lm1</strain>
    </source>
</reference>
<dbReference type="OrthoDB" id="2788229at2759"/>
<feature type="region of interest" description="Disordered" evidence="1">
    <location>
        <begin position="1"/>
        <end position="23"/>
    </location>
</feature>
<dbReference type="AlphaFoldDB" id="A0A9P6HNI2"/>
<organism evidence="2 3">
    <name type="scientific">Thelephora terrestris</name>
    <dbReference type="NCBI Taxonomy" id="56493"/>
    <lineage>
        <taxon>Eukaryota</taxon>
        <taxon>Fungi</taxon>
        <taxon>Dikarya</taxon>
        <taxon>Basidiomycota</taxon>
        <taxon>Agaricomycotina</taxon>
        <taxon>Agaricomycetes</taxon>
        <taxon>Thelephorales</taxon>
        <taxon>Thelephoraceae</taxon>
        <taxon>Thelephora</taxon>
    </lineage>
</organism>
<proteinExistence type="predicted"/>
<name>A0A9P6HNI2_9AGAM</name>
<evidence type="ECO:0000313" key="2">
    <source>
        <dbReference type="EMBL" id="KAF9791859.1"/>
    </source>
</evidence>
<sequence length="420" mass="47358">MNQAHAERVRSPPQGTPDMRISPGTSFSPACIRSFPEKFPPELADAVIDQLHGDIISLRACALTSSSWLSTSRYHLFSDVYFEDEVTILRWIRAFRTPSDIPAYVENLYISCVSLLDDTPNAVLDFSTFTRLKGLFIGNDKVSSAWHRRPHWNCFQKIALLPSTSLRTFSLSSPTIPIPDVFSVIFRFPRLDNLHLRCFHALSSGGSEYTKTEDLPPFRGTLTLVSHLNFKHLVMNLLEFPSGIHFSCVILTVLRDDDLPSLRALVDMCSHTITSLRVTIDLAIPDDESSYLFDLSNLNKLSELSVTLHAMRFPVKPFAKMLSSTANGRSQLRSLTLSLFTWRSWSFSVQDVDQWNALDVKLAELSQVTRERSGVDLAIRVIVNLLEHGPHDIRDILPRLGNRGLVRLISSSHWVILAAN</sequence>
<evidence type="ECO:0000313" key="3">
    <source>
        <dbReference type="Proteomes" id="UP000736335"/>
    </source>
</evidence>
<accession>A0A9P6HNI2</accession>
<comment type="caution">
    <text evidence="2">The sequence shown here is derived from an EMBL/GenBank/DDBJ whole genome shotgun (WGS) entry which is preliminary data.</text>
</comment>
<gene>
    <name evidence="2" type="ORF">BJ322DRAFT_603</name>
</gene>
<feature type="compositionally biased region" description="Basic and acidic residues" evidence="1">
    <location>
        <begin position="1"/>
        <end position="10"/>
    </location>
</feature>
<dbReference type="EMBL" id="WIUZ02000001">
    <property type="protein sequence ID" value="KAF9791859.1"/>
    <property type="molecule type" value="Genomic_DNA"/>
</dbReference>
<evidence type="ECO:0000256" key="1">
    <source>
        <dbReference type="SAM" id="MobiDB-lite"/>
    </source>
</evidence>
<keyword evidence="3" id="KW-1185">Reference proteome</keyword>